<dbReference type="PROSITE" id="PS01124">
    <property type="entry name" value="HTH_ARAC_FAMILY_2"/>
    <property type="match status" value="1"/>
</dbReference>
<dbReference type="PANTHER" id="PTHR46796:SF14">
    <property type="entry name" value="TRANSCRIPTIONAL REGULATORY PROTEIN"/>
    <property type="match status" value="1"/>
</dbReference>
<feature type="domain" description="HTH araC/xylS-type" evidence="4">
    <location>
        <begin position="202"/>
        <end position="300"/>
    </location>
</feature>
<comment type="caution">
    <text evidence="5">The sequence shown here is derived from an EMBL/GenBank/DDBJ whole genome shotgun (WGS) entry which is preliminary data.</text>
</comment>
<dbReference type="Proteomes" id="UP000535182">
    <property type="component" value="Unassembled WGS sequence"/>
</dbReference>
<organism evidence="5 6">
    <name type="scientific">Tunturiibacter gelidiferens</name>
    <dbReference type="NCBI Taxonomy" id="3069689"/>
    <lineage>
        <taxon>Bacteria</taxon>
        <taxon>Pseudomonadati</taxon>
        <taxon>Acidobacteriota</taxon>
        <taxon>Terriglobia</taxon>
        <taxon>Terriglobales</taxon>
        <taxon>Acidobacteriaceae</taxon>
        <taxon>Tunturiibacter</taxon>
    </lineage>
</organism>
<gene>
    <name evidence="5" type="ORF">HDF14_003920</name>
</gene>
<evidence type="ECO:0000256" key="2">
    <source>
        <dbReference type="ARBA" id="ARBA00023125"/>
    </source>
</evidence>
<evidence type="ECO:0000313" key="5">
    <source>
        <dbReference type="EMBL" id="MBB5330287.1"/>
    </source>
</evidence>
<evidence type="ECO:0000313" key="6">
    <source>
        <dbReference type="Proteomes" id="UP000535182"/>
    </source>
</evidence>
<dbReference type="SUPFAM" id="SSF46689">
    <property type="entry name" value="Homeodomain-like"/>
    <property type="match status" value="2"/>
</dbReference>
<dbReference type="GO" id="GO:0043565">
    <property type="term" value="F:sequence-specific DNA binding"/>
    <property type="evidence" value="ECO:0007669"/>
    <property type="project" value="InterPro"/>
</dbReference>
<dbReference type="Pfam" id="PF12833">
    <property type="entry name" value="HTH_18"/>
    <property type="match status" value="1"/>
</dbReference>
<dbReference type="PANTHER" id="PTHR46796">
    <property type="entry name" value="HTH-TYPE TRANSCRIPTIONAL ACTIVATOR RHAS-RELATED"/>
    <property type="match status" value="1"/>
</dbReference>
<dbReference type="GO" id="GO:0003700">
    <property type="term" value="F:DNA-binding transcription factor activity"/>
    <property type="evidence" value="ECO:0007669"/>
    <property type="project" value="InterPro"/>
</dbReference>
<sequence length="304" mass="33572">MDTATKVPGFWNLISEGMYLNDIPSAKLSLSPLSPLFGRVQADEGPPEISGGSGGPRDYMVTLQLNAIPFIEQFLGPQKVSSGFYPVGGVSVLNLQERPAVAFRNPFDTLVLHVTQAALNEVAYEHRMPRAEPLVWPFGHFDPVVYNLGQTLVASLAQTNYVSKIFVGHVLHALTSHLVYSYGGVRVSSPPSRGGLSAQQMRRATDFLEDNLDGNIDLQQVAEVCDLSVSHFARAFKQTFRRPPYKWLIERRVDKAKQLMMDSRLPLADIAIRCGFGDQSALNRSFKRICGVAPGVWRRTTTPG</sequence>
<keyword evidence="3" id="KW-0804">Transcription</keyword>
<evidence type="ECO:0000256" key="1">
    <source>
        <dbReference type="ARBA" id="ARBA00023015"/>
    </source>
</evidence>
<keyword evidence="2" id="KW-0238">DNA-binding</keyword>
<keyword evidence="6" id="KW-1185">Reference proteome</keyword>
<name>A0A9X0QH20_9BACT</name>
<accession>A0A9X0QH20</accession>
<dbReference type="Gene3D" id="1.10.10.60">
    <property type="entry name" value="Homeodomain-like"/>
    <property type="match status" value="2"/>
</dbReference>
<keyword evidence="1" id="KW-0805">Transcription regulation</keyword>
<protein>
    <submittedName>
        <fullName evidence="5">AraC-like DNA-binding protein</fullName>
    </submittedName>
</protein>
<dbReference type="InterPro" id="IPR018060">
    <property type="entry name" value="HTH_AraC"/>
</dbReference>
<dbReference type="InterPro" id="IPR050204">
    <property type="entry name" value="AraC_XylS_family_regulators"/>
</dbReference>
<dbReference type="EMBL" id="JACHEB010000009">
    <property type="protein sequence ID" value="MBB5330287.1"/>
    <property type="molecule type" value="Genomic_DNA"/>
</dbReference>
<dbReference type="AlphaFoldDB" id="A0A9X0QH20"/>
<evidence type="ECO:0000256" key="3">
    <source>
        <dbReference type="ARBA" id="ARBA00023163"/>
    </source>
</evidence>
<dbReference type="PROSITE" id="PS00041">
    <property type="entry name" value="HTH_ARAC_FAMILY_1"/>
    <property type="match status" value="1"/>
</dbReference>
<dbReference type="SMART" id="SM00342">
    <property type="entry name" value="HTH_ARAC"/>
    <property type="match status" value="1"/>
</dbReference>
<dbReference type="InterPro" id="IPR009057">
    <property type="entry name" value="Homeodomain-like_sf"/>
</dbReference>
<proteinExistence type="predicted"/>
<evidence type="ECO:0000259" key="4">
    <source>
        <dbReference type="PROSITE" id="PS01124"/>
    </source>
</evidence>
<dbReference type="RefSeq" id="WP_183979577.1">
    <property type="nucleotide sequence ID" value="NZ_JACHEB010000009.1"/>
</dbReference>
<reference evidence="5 6" key="1">
    <citation type="submission" date="2020-08" db="EMBL/GenBank/DDBJ databases">
        <title>Genomic Encyclopedia of Type Strains, Phase IV (KMG-V): Genome sequencing to study the core and pangenomes of soil and plant-associated prokaryotes.</title>
        <authorList>
            <person name="Whitman W."/>
        </authorList>
    </citation>
    <scope>NUCLEOTIDE SEQUENCE [LARGE SCALE GENOMIC DNA]</scope>
    <source>
        <strain evidence="5 6">X5P2</strain>
    </source>
</reference>
<dbReference type="InterPro" id="IPR018062">
    <property type="entry name" value="HTH_AraC-typ_CS"/>
</dbReference>